<dbReference type="Proteomes" id="UP000679950">
    <property type="component" value="Unassembled WGS sequence"/>
</dbReference>
<comment type="similarity">
    <text evidence="9">Belongs to the TatA/E family.</text>
</comment>
<gene>
    <name evidence="10" type="primary">tatAy_2</name>
    <name evidence="9" type="synonym">tatA</name>
    <name evidence="10" type="ORF">J8TS2_41130</name>
</gene>
<keyword evidence="3 9" id="KW-1003">Cell membrane</keyword>
<dbReference type="NCBIfam" id="TIGR01411">
    <property type="entry name" value="tatAE"/>
    <property type="match status" value="1"/>
</dbReference>
<comment type="function">
    <text evidence="9">Part of the twin-arginine translocation (Tat) system that transports large folded proteins containing a characteristic twin-arginine motif in their signal peptide across membranes. TatA could form the protein-conducting channel of the Tat system.</text>
</comment>
<keyword evidence="11" id="KW-1185">Reference proteome</keyword>
<organism evidence="10 11">
    <name type="scientific">Lederbergia ruris</name>
    <dbReference type="NCBI Taxonomy" id="217495"/>
    <lineage>
        <taxon>Bacteria</taxon>
        <taxon>Bacillati</taxon>
        <taxon>Bacillota</taxon>
        <taxon>Bacilli</taxon>
        <taxon>Bacillales</taxon>
        <taxon>Bacillaceae</taxon>
        <taxon>Lederbergia</taxon>
    </lineage>
</organism>
<reference evidence="10 11" key="1">
    <citation type="submission" date="2021-03" db="EMBL/GenBank/DDBJ databases">
        <title>Antimicrobial resistance genes in bacteria isolated from Japanese honey, and their potential for conferring macrolide and lincosamide resistance in the American foulbrood pathogen Paenibacillus larvae.</title>
        <authorList>
            <person name="Okamoto M."/>
            <person name="Kumagai M."/>
            <person name="Kanamori H."/>
            <person name="Takamatsu D."/>
        </authorList>
    </citation>
    <scope>NUCLEOTIDE SEQUENCE [LARGE SCALE GENOMIC DNA]</scope>
    <source>
        <strain evidence="10 11">J8TS2</strain>
    </source>
</reference>
<dbReference type="PANTHER" id="PTHR42982">
    <property type="entry name" value="SEC-INDEPENDENT PROTEIN TRANSLOCASE PROTEIN TATA"/>
    <property type="match status" value="1"/>
</dbReference>
<evidence type="ECO:0000256" key="3">
    <source>
        <dbReference type="ARBA" id="ARBA00022475"/>
    </source>
</evidence>
<evidence type="ECO:0000256" key="5">
    <source>
        <dbReference type="ARBA" id="ARBA00022927"/>
    </source>
</evidence>
<comment type="subunit">
    <text evidence="9">Forms a complex with TatC.</text>
</comment>
<sequence>MRPGIGSLVIILIVALLIFGPRKLPELGKALGSTLREFKKATQGLSNEDDTEKKEK</sequence>
<evidence type="ECO:0000256" key="4">
    <source>
        <dbReference type="ARBA" id="ARBA00022692"/>
    </source>
</evidence>
<proteinExistence type="inferred from homology"/>
<comment type="caution">
    <text evidence="10">The sequence shown here is derived from an EMBL/GenBank/DDBJ whole genome shotgun (WGS) entry which is preliminary data.</text>
</comment>
<keyword evidence="8 9" id="KW-0472">Membrane</keyword>
<evidence type="ECO:0000256" key="9">
    <source>
        <dbReference type="HAMAP-Rule" id="MF_00236"/>
    </source>
</evidence>
<comment type="subcellular location">
    <subcellularLocation>
        <location evidence="1 9">Cell membrane</location>
        <topology evidence="1 9">Single-pass membrane protein</topology>
    </subcellularLocation>
</comment>
<evidence type="ECO:0000256" key="6">
    <source>
        <dbReference type="ARBA" id="ARBA00022989"/>
    </source>
</evidence>
<evidence type="ECO:0000256" key="1">
    <source>
        <dbReference type="ARBA" id="ARBA00004162"/>
    </source>
</evidence>
<keyword evidence="6 9" id="KW-1133">Transmembrane helix</keyword>
<dbReference type="InterPro" id="IPR006312">
    <property type="entry name" value="TatA/E"/>
</dbReference>
<dbReference type="Pfam" id="PF02416">
    <property type="entry name" value="TatA_B_E"/>
    <property type="match status" value="1"/>
</dbReference>
<accession>A0ABQ4KPD2</accession>
<keyword evidence="2 9" id="KW-0813">Transport</keyword>
<dbReference type="PANTHER" id="PTHR42982:SF1">
    <property type="entry name" value="SEC-INDEPENDENT PROTEIN TRANSLOCASE PROTEIN TATA"/>
    <property type="match status" value="1"/>
</dbReference>
<keyword evidence="7 9" id="KW-0811">Translocation</keyword>
<dbReference type="HAMAP" id="MF_00236">
    <property type="entry name" value="TatA_E"/>
    <property type="match status" value="1"/>
</dbReference>
<dbReference type="Gene3D" id="1.20.5.3310">
    <property type="match status" value="1"/>
</dbReference>
<evidence type="ECO:0000313" key="11">
    <source>
        <dbReference type="Proteomes" id="UP000679950"/>
    </source>
</evidence>
<keyword evidence="5 9" id="KW-0653">Protein transport</keyword>
<evidence type="ECO:0000256" key="8">
    <source>
        <dbReference type="ARBA" id="ARBA00023136"/>
    </source>
</evidence>
<keyword evidence="4 9" id="KW-0812">Transmembrane</keyword>
<dbReference type="NCBIfam" id="NF011430">
    <property type="entry name" value="PRK14861.1"/>
    <property type="match status" value="1"/>
</dbReference>
<dbReference type="EMBL" id="BORB01000062">
    <property type="protein sequence ID" value="GIN59794.1"/>
    <property type="molecule type" value="Genomic_DNA"/>
</dbReference>
<dbReference type="InterPro" id="IPR003369">
    <property type="entry name" value="TatA/B/E"/>
</dbReference>
<evidence type="ECO:0000313" key="10">
    <source>
        <dbReference type="EMBL" id="GIN59794.1"/>
    </source>
</evidence>
<protein>
    <recommendedName>
        <fullName evidence="9">Sec-independent protein translocase protein TatA</fullName>
    </recommendedName>
</protein>
<evidence type="ECO:0000256" key="2">
    <source>
        <dbReference type="ARBA" id="ARBA00022448"/>
    </source>
</evidence>
<name>A0ABQ4KPD2_9BACI</name>
<evidence type="ECO:0000256" key="7">
    <source>
        <dbReference type="ARBA" id="ARBA00023010"/>
    </source>
</evidence>